<dbReference type="AlphaFoldDB" id="A0A932AA06"/>
<organism evidence="6 7">
    <name type="scientific">Candidatus Korobacter versatilis</name>
    <dbReference type="NCBI Taxonomy" id="658062"/>
    <lineage>
        <taxon>Bacteria</taxon>
        <taxon>Pseudomonadati</taxon>
        <taxon>Acidobacteriota</taxon>
        <taxon>Terriglobia</taxon>
        <taxon>Terriglobales</taxon>
        <taxon>Candidatus Korobacteraceae</taxon>
        <taxon>Candidatus Korobacter</taxon>
    </lineage>
</organism>
<dbReference type="Gene3D" id="3.30.910.20">
    <property type="entry name" value="Skp domain"/>
    <property type="match status" value="1"/>
</dbReference>
<evidence type="ECO:0000313" key="6">
    <source>
        <dbReference type="EMBL" id="MBI2678978.1"/>
    </source>
</evidence>
<dbReference type="GO" id="GO:0051082">
    <property type="term" value="F:unfolded protein binding"/>
    <property type="evidence" value="ECO:0007669"/>
    <property type="project" value="InterPro"/>
</dbReference>
<gene>
    <name evidence="6" type="ORF">HYX28_09375</name>
</gene>
<name>A0A932AA06_9BACT</name>
<dbReference type="Proteomes" id="UP000779809">
    <property type="component" value="Unassembled WGS sequence"/>
</dbReference>
<evidence type="ECO:0000256" key="1">
    <source>
        <dbReference type="ARBA" id="ARBA00009091"/>
    </source>
</evidence>
<dbReference type="SUPFAM" id="SSF111384">
    <property type="entry name" value="OmpH-like"/>
    <property type="match status" value="1"/>
</dbReference>
<dbReference type="EMBL" id="JACPNR010000011">
    <property type="protein sequence ID" value="MBI2678978.1"/>
    <property type="molecule type" value="Genomic_DNA"/>
</dbReference>
<keyword evidence="3" id="KW-0175">Coiled coil</keyword>
<feature type="compositionally biased region" description="Low complexity" evidence="4">
    <location>
        <begin position="195"/>
        <end position="226"/>
    </location>
</feature>
<evidence type="ECO:0000256" key="5">
    <source>
        <dbReference type="SAM" id="SignalP"/>
    </source>
</evidence>
<proteinExistence type="inferred from homology"/>
<keyword evidence="2 5" id="KW-0732">Signal</keyword>
<evidence type="ECO:0000256" key="4">
    <source>
        <dbReference type="SAM" id="MobiDB-lite"/>
    </source>
</evidence>
<protein>
    <submittedName>
        <fullName evidence="6">OmpH family outer membrane protein</fullName>
    </submittedName>
</protein>
<feature type="signal peptide" evidence="5">
    <location>
        <begin position="1"/>
        <end position="22"/>
    </location>
</feature>
<dbReference type="GO" id="GO:0050821">
    <property type="term" value="P:protein stabilization"/>
    <property type="evidence" value="ECO:0007669"/>
    <property type="project" value="TreeGrafter"/>
</dbReference>
<feature type="chain" id="PRO_5037556585" evidence="5">
    <location>
        <begin position="23"/>
        <end position="226"/>
    </location>
</feature>
<dbReference type="InterPro" id="IPR024930">
    <property type="entry name" value="Skp_dom_sf"/>
</dbReference>
<feature type="region of interest" description="Disordered" evidence="4">
    <location>
        <begin position="191"/>
        <end position="226"/>
    </location>
</feature>
<evidence type="ECO:0000256" key="3">
    <source>
        <dbReference type="SAM" id="Coils"/>
    </source>
</evidence>
<dbReference type="PANTHER" id="PTHR35089:SF1">
    <property type="entry name" value="CHAPERONE PROTEIN SKP"/>
    <property type="match status" value="1"/>
</dbReference>
<dbReference type="GO" id="GO:0005829">
    <property type="term" value="C:cytosol"/>
    <property type="evidence" value="ECO:0007669"/>
    <property type="project" value="TreeGrafter"/>
</dbReference>
<accession>A0A932AA06</accession>
<dbReference type="SMART" id="SM00935">
    <property type="entry name" value="OmpH"/>
    <property type="match status" value="1"/>
</dbReference>
<feature type="coiled-coil region" evidence="3">
    <location>
        <begin position="76"/>
        <end position="103"/>
    </location>
</feature>
<comment type="similarity">
    <text evidence="1">Belongs to the Skp family.</text>
</comment>
<comment type="caution">
    <text evidence="6">The sequence shown here is derived from an EMBL/GenBank/DDBJ whole genome shotgun (WGS) entry which is preliminary data.</text>
</comment>
<reference evidence="6" key="1">
    <citation type="submission" date="2020-07" db="EMBL/GenBank/DDBJ databases">
        <title>Huge and variable diversity of episymbiotic CPR bacteria and DPANN archaea in groundwater ecosystems.</title>
        <authorList>
            <person name="He C.Y."/>
            <person name="Keren R."/>
            <person name="Whittaker M."/>
            <person name="Farag I.F."/>
            <person name="Doudna J."/>
            <person name="Cate J.H.D."/>
            <person name="Banfield J.F."/>
        </authorList>
    </citation>
    <scope>NUCLEOTIDE SEQUENCE</scope>
    <source>
        <strain evidence="6">NC_groundwater_580_Pr5_B-0.1um_64_19</strain>
    </source>
</reference>
<dbReference type="Pfam" id="PF03938">
    <property type="entry name" value="OmpH"/>
    <property type="match status" value="1"/>
</dbReference>
<dbReference type="PANTHER" id="PTHR35089">
    <property type="entry name" value="CHAPERONE PROTEIN SKP"/>
    <property type="match status" value="1"/>
</dbReference>
<evidence type="ECO:0000256" key="2">
    <source>
        <dbReference type="ARBA" id="ARBA00022729"/>
    </source>
</evidence>
<sequence>MNRTYARLALSLAIALSVTALAQTSRAAASPASPAAPAPSVSPSKIGIINIKGAIVASNEGQRDFEALQKRFDPKNSELKTRNDEIEGLKKQLQAQGDKMNEDARAGLIRQIESKQTALKRFVEDTQADLNSQQNELAKSIGSKLMKSLDKYARDNGFALIMDYSTDQSGVLWVGQGVDITSEVITAYNTDSGVPAQPKAAAPAAPSASKPAAKPATTTPTPAKPR</sequence>
<dbReference type="InterPro" id="IPR005632">
    <property type="entry name" value="Chaperone_Skp"/>
</dbReference>
<evidence type="ECO:0000313" key="7">
    <source>
        <dbReference type="Proteomes" id="UP000779809"/>
    </source>
</evidence>